<dbReference type="Gene3D" id="1.10.357.10">
    <property type="entry name" value="Tetracycline Repressor, domain 2"/>
    <property type="match status" value="1"/>
</dbReference>
<dbReference type="PANTHER" id="PTHR30328:SF54">
    <property type="entry name" value="HTH-TYPE TRANSCRIPTIONAL REPRESSOR SCO4008"/>
    <property type="match status" value="1"/>
</dbReference>
<dbReference type="Proteomes" id="UP000428260">
    <property type="component" value="Chromosome"/>
</dbReference>
<evidence type="ECO:0000259" key="3">
    <source>
        <dbReference type="PROSITE" id="PS50977"/>
    </source>
</evidence>
<dbReference type="GO" id="GO:0003677">
    <property type="term" value="F:DNA binding"/>
    <property type="evidence" value="ECO:0007669"/>
    <property type="project" value="UniProtKB-UniRule"/>
</dbReference>
<feature type="DNA-binding region" description="H-T-H motif" evidence="2">
    <location>
        <begin position="31"/>
        <end position="50"/>
    </location>
</feature>
<name>A0A6I6JWF2_9BACT</name>
<keyword evidence="1 2" id="KW-0238">DNA-binding</keyword>
<evidence type="ECO:0000313" key="5">
    <source>
        <dbReference type="Proteomes" id="UP000428260"/>
    </source>
</evidence>
<dbReference type="InterPro" id="IPR009057">
    <property type="entry name" value="Homeodomain-like_sf"/>
</dbReference>
<sequence>MLIYKAMEEKKLHILKNVGNLYLKFGIRGVTMDDVATEFGISKKTLYQYFKDKEDLVAQVIDYYLKNPVFKLNSEDSGNSIDRYFALRRHVAKMIKHFNNNLEYELKKTYPELFKKVHKFKRERVYNDTIEILQDGINDGLFRSEIDSDVVAKLQVGRILCTLNPENQFFTDEEVSTLELFDKMMDYHIHAICTEKGIKYYRKQLNKTKDEENN</sequence>
<dbReference type="AlphaFoldDB" id="A0A6I6JWF2"/>
<dbReference type="EMBL" id="CP046401">
    <property type="protein sequence ID" value="QGY44462.1"/>
    <property type="molecule type" value="Genomic_DNA"/>
</dbReference>
<reference evidence="4 5" key="1">
    <citation type="submission" date="2019-11" db="EMBL/GenBank/DDBJ databases">
        <authorList>
            <person name="Zheng R.K."/>
            <person name="Sun C.M."/>
        </authorList>
    </citation>
    <scope>NUCLEOTIDE SEQUENCE [LARGE SCALE GENOMIC DNA]</scope>
    <source>
        <strain evidence="4 5">WC007</strain>
    </source>
</reference>
<protein>
    <submittedName>
        <fullName evidence="4">TetR family transcriptional regulator</fullName>
    </submittedName>
</protein>
<gene>
    <name evidence="4" type="ORF">GM418_12565</name>
</gene>
<dbReference type="InterPro" id="IPR001647">
    <property type="entry name" value="HTH_TetR"/>
</dbReference>
<dbReference type="SUPFAM" id="SSF48498">
    <property type="entry name" value="Tetracyclin repressor-like, C-terminal domain"/>
    <property type="match status" value="1"/>
</dbReference>
<evidence type="ECO:0000256" key="1">
    <source>
        <dbReference type="ARBA" id="ARBA00023125"/>
    </source>
</evidence>
<feature type="domain" description="HTH tetR-type" evidence="3">
    <location>
        <begin position="8"/>
        <end position="68"/>
    </location>
</feature>
<dbReference type="Pfam" id="PF00440">
    <property type="entry name" value="TetR_N"/>
    <property type="match status" value="1"/>
</dbReference>
<organism evidence="4 5">
    <name type="scientific">Maribellus comscasis</name>
    <dbReference type="NCBI Taxonomy" id="2681766"/>
    <lineage>
        <taxon>Bacteria</taxon>
        <taxon>Pseudomonadati</taxon>
        <taxon>Bacteroidota</taxon>
        <taxon>Bacteroidia</taxon>
        <taxon>Marinilabiliales</taxon>
        <taxon>Prolixibacteraceae</taxon>
        <taxon>Maribellus</taxon>
    </lineage>
</organism>
<evidence type="ECO:0000313" key="4">
    <source>
        <dbReference type="EMBL" id="QGY44462.1"/>
    </source>
</evidence>
<dbReference type="InterPro" id="IPR050109">
    <property type="entry name" value="HTH-type_TetR-like_transc_reg"/>
</dbReference>
<dbReference type="PROSITE" id="PS50977">
    <property type="entry name" value="HTH_TETR_2"/>
    <property type="match status" value="1"/>
</dbReference>
<evidence type="ECO:0000256" key="2">
    <source>
        <dbReference type="PROSITE-ProRule" id="PRU00335"/>
    </source>
</evidence>
<dbReference type="PRINTS" id="PR00455">
    <property type="entry name" value="HTHTETR"/>
</dbReference>
<keyword evidence="5" id="KW-1185">Reference proteome</keyword>
<dbReference type="PANTHER" id="PTHR30328">
    <property type="entry name" value="TRANSCRIPTIONAL REPRESSOR"/>
    <property type="match status" value="1"/>
</dbReference>
<accession>A0A6I6JWF2</accession>
<dbReference type="SUPFAM" id="SSF46689">
    <property type="entry name" value="Homeodomain-like"/>
    <property type="match status" value="1"/>
</dbReference>
<proteinExistence type="predicted"/>
<dbReference type="KEGG" id="mcos:GM418_12565"/>
<dbReference type="RefSeq" id="WP_158866699.1">
    <property type="nucleotide sequence ID" value="NZ_CP046401.1"/>
</dbReference>
<dbReference type="InterPro" id="IPR036271">
    <property type="entry name" value="Tet_transcr_reg_TetR-rel_C_sf"/>
</dbReference>